<dbReference type="GO" id="GO:0016491">
    <property type="term" value="F:oxidoreductase activity"/>
    <property type="evidence" value="ECO:0007669"/>
    <property type="project" value="InterPro"/>
</dbReference>
<dbReference type="AlphaFoldDB" id="A0A4R2QTA6"/>
<dbReference type="Gene3D" id="3.40.50.80">
    <property type="entry name" value="Nucleotide-binding domain of ferredoxin-NADP reductase (FNR) module"/>
    <property type="match status" value="1"/>
</dbReference>
<name>A0A4R2QTA6_9PSEU</name>
<dbReference type="PANTHER" id="PTHR30157">
    <property type="entry name" value="FERRIC REDUCTASE, NADPH-DEPENDENT"/>
    <property type="match status" value="1"/>
</dbReference>
<dbReference type="InterPro" id="IPR039261">
    <property type="entry name" value="FNR_nucleotide-bd"/>
</dbReference>
<dbReference type="Proteomes" id="UP000294911">
    <property type="component" value="Unassembled WGS sequence"/>
</dbReference>
<dbReference type="InterPro" id="IPR039374">
    <property type="entry name" value="SIP_fam"/>
</dbReference>
<sequence>MNVRANPGARIRTRARRQPTKLWRLPVLSVVRVTPRMARVTVGGPELADFAGPGTDQHVMLYFYPPGTELPEPLTLETARQRMSSIRPSMRSYTIRRHDPVRHQIDIDFVLHDHGGPAAEWARRAEVGDELIFVGPSPAFEPDHQAEALVLLGDESALPAIGAILDELPAGLRVRVYAEIEDAAERQQLASSADVAITWVQRDRGDTLLAALRAEGLPAEAPQVWVAGEQEQVRALRSYLLTECGLPRDRVRPTAYWRRGTTQPG</sequence>
<evidence type="ECO:0000259" key="1">
    <source>
        <dbReference type="PROSITE" id="PS51384"/>
    </source>
</evidence>
<evidence type="ECO:0000313" key="3">
    <source>
        <dbReference type="Proteomes" id="UP000294911"/>
    </source>
</evidence>
<dbReference type="OrthoDB" id="3291337at2"/>
<dbReference type="CDD" id="cd06193">
    <property type="entry name" value="siderophore_interacting"/>
    <property type="match status" value="1"/>
</dbReference>
<comment type="caution">
    <text evidence="2">The sequence shown here is derived from an EMBL/GenBank/DDBJ whole genome shotgun (WGS) entry which is preliminary data.</text>
</comment>
<dbReference type="InterPro" id="IPR013113">
    <property type="entry name" value="SIP_FAD-bd"/>
</dbReference>
<reference evidence="2 3" key="1">
    <citation type="submission" date="2019-03" db="EMBL/GenBank/DDBJ databases">
        <title>Genomic Encyclopedia of Type Strains, Phase IV (KMG-IV): sequencing the most valuable type-strain genomes for metagenomic binning, comparative biology and taxonomic classification.</title>
        <authorList>
            <person name="Goeker M."/>
        </authorList>
    </citation>
    <scope>NUCLEOTIDE SEQUENCE [LARGE SCALE GENOMIC DNA]</scope>
    <source>
        <strain evidence="2 3">DSM 45765</strain>
    </source>
</reference>
<organism evidence="2 3">
    <name type="scientific">Tamaricihabitans halophyticus</name>
    <dbReference type="NCBI Taxonomy" id="1262583"/>
    <lineage>
        <taxon>Bacteria</taxon>
        <taxon>Bacillati</taxon>
        <taxon>Actinomycetota</taxon>
        <taxon>Actinomycetes</taxon>
        <taxon>Pseudonocardiales</taxon>
        <taxon>Pseudonocardiaceae</taxon>
        <taxon>Tamaricihabitans</taxon>
    </lineage>
</organism>
<proteinExistence type="predicted"/>
<dbReference type="Gene3D" id="2.40.30.10">
    <property type="entry name" value="Translation factors"/>
    <property type="match status" value="1"/>
</dbReference>
<dbReference type="SUPFAM" id="SSF63380">
    <property type="entry name" value="Riboflavin synthase domain-like"/>
    <property type="match status" value="1"/>
</dbReference>
<feature type="domain" description="FAD-binding FR-type" evidence="1">
    <location>
        <begin position="20"/>
        <end position="143"/>
    </location>
</feature>
<dbReference type="RefSeq" id="WP_132877591.1">
    <property type="nucleotide sequence ID" value="NZ_SLXQ01000005.1"/>
</dbReference>
<protein>
    <submittedName>
        <fullName evidence="2">NADPH-dependent ferric siderophore reductase</fullName>
    </submittedName>
</protein>
<dbReference type="InterPro" id="IPR017938">
    <property type="entry name" value="Riboflavin_synthase-like_b-brl"/>
</dbReference>
<dbReference type="PANTHER" id="PTHR30157:SF0">
    <property type="entry name" value="NADPH-DEPENDENT FERRIC-CHELATE REDUCTASE"/>
    <property type="match status" value="1"/>
</dbReference>
<dbReference type="InterPro" id="IPR017927">
    <property type="entry name" value="FAD-bd_FR_type"/>
</dbReference>
<dbReference type="PROSITE" id="PS51384">
    <property type="entry name" value="FAD_FR"/>
    <property type="match status" value="1"/>
</dbReference>
<dbReference type="InterPro" id="IPR007037">
    <property type="entry name" value="SIP_rossman_dom"/>
</dbReference>
<evidence type="ECO:0000313" key="2">
    <source>
        <dbReference type="EMBL" id="TCP53160.1"/>
    </source>
</evidence>
<dbReference type="Pfam" id="PF08021">
    <property type="entry name" value="FAD_binding_9"/>
    <property type="match status" value="1"/>
</dbReference>
<gene>
    <name evidence="2" type="ORF">EV191_105223</name>
</gene>
<dbReference type="Pfam" id="PF04954">
    <property type="entry name" value="SIP"/>
    <property type="match status" value="1"/>
</dbReference>
<keyword evidence="3" id="KW-1185">Reference proteome</keyword>
<dbReference type="EMBL" id="SLXQ01000005">
    <property type="protein sequence ID" value="TCP53160.1"/>
    <property type="molecule type" value="Genomic_DNA"/>
</dbReference>
<accession>A0A4R2QTA6</accession>